<comment type="caution">
    <text evidence="8">The sequence shown here is derived from an EMBL/GenBank/DDBJ whole genome shotgun (WGS) entry which is preliminary data.</text>
</comment>
<evidence type="ECO:0000313" key="9">
    <source>
        <dbReference type="Proteomes" id="UP001146670"/>
    </source>
</evidence>
<evidence type="ECO:0000313" key="8">
    <source>
        <dbReference type="EMBL" id="MCZ0725548.1"/>
    </source>
</evidence>
<dbReference type="Proteomes" id="UP001146670">
    <property type="component" value="Unassembled WGS sequence"/>
</dbReference>
<protein>
    <submittedName>
        <fullName evidence="8">Aromatic acid exporter family protein</fullName>
    </submittedName>
</protein>
<keyword evidence="7" id="KW-0732">Signal</keyword>
<comment type="subcellular location">
    <subcellularLocation>
        <location evidence="1">Cell membrane</location>
        <topology evidence="1">Multi-pass membrane protein</topology>
    </subcellularLocation>
</comment>
<gene>
    <name evidence="8" type="ORF">OW157_03065</name>
</gene>
<accession>A0A9X3JD95</accession>
<feature type="chain" id="PRO_5040931127" evidence="7">
    <location>
        <begin position="36"/>
        <end position="181"/>
    </location>
</feature>
<keyword evidence="9" id="KW-1185">Reference proteome</keyword>
<keyword evidence="4 6" id="KW-1133">Transmembrane helix</keyword>
<organism evidence="8 9">
    <name type="scientific">Aerococcus kribbianus</name>
    <dbReference type="NCBI Taxonomy" id="2999064"/>
    <lineage>
        <taxon>Bacteria</taxon>
        <taxon>Bacillati</taxon>
        <taxon>Bacillota</taxon>
        <taxon>Bacilli</taxon>
        <taxon>Lactobacillales</taxon>
        <taxon>Aerococcaceae</taxon>
        <taxon>Aerococcus</taxon>
    </lineage>
</organism>
<evidence type="ECO:0000256" key="4">
    <source>
        <dbReference type="ARBA" id="ARBA00022989"/>
    </source>
</evidence>
<evidence type="ECO:0000256" key="1">
    <source>
        <dbReference type="ARBA" id="ARBA00004651"/>
    </source>
</evidence>
<evidence type="ECO:0000256" key="6">
    <source>
        <dbReference type="SAM" id="Phobius"/>
    </source>
</evidence>
<feature type="transmembrane region" description="Helical" evidence="6">
    <location>
        <begin position="61"/>
        <end position="78"/>
    </location>
</feature>
<dbReference type="InterPro" id="IPR010343">
    <property type="entry name" value="ArAE_1"/>
</dbReference>
<dbReference type="GO" id="GO:0005886">
    <property type="term" value="C:plasma membrane"/>
    <property type="evidence" value="ECO:0007669"/>
    <property type="project" value="UniProtKB-SubCell"/>
</dbReference>
<evidence type="ECO:0000256" key="2">
    <source>
        <dbReference type="ARBA" id="ARBA00022475"/>
    </source>
</evidence>
<dbReference type="RefSeq" id="WP_268751864.1">
    <property type="nucleotide sequence ID" value="NZ_JAPRFQ010000001.1"/>
</dbReference>
<evidence type="ECO:0000256" key="3">
    <source>
        <dbReference type="ARBA" id="ARBA00022692"/>
    </source>
</evidence>
<dbReference type="Pfam" id="PF06081">
    <property type="entry name" value="ArAE_1"/>
    <property type="match status" value="1"/>
</dbReference>
<keyword evidence="5 6" id="KW-0472">Membrane</keyword>
<dbReference type="AlphaFoldDB" id="A0A9X3JD95"/>
<sequence>MTKGHRFHIGMRMFKTALSISLVNLCYHFIPAASAQIASIAAVYSQRANFSQSLTFARHRLSGMVVGGLAALGTIFLLDYLPEHYLIHSLLAGLGALFTLWLCNLTHSEKAVVGASATFFIIFYTIPESNRYAYAIMRTLDTFVGGIIALGVEFILPRERTVRLVAYYNDKVPQWLQIKHR</sequence>
<keyword evidence="2" id="KW-1003">Cell membrane</keyword>
<dbReference type="EMBL" id="JAPRFR010000001">
    <property type="protein sequence ID" value="MCZ0725548.1"/>
    <property type="molecule type" value="Genomic_DNA"/>
</dbReference>
<proteinExistence type="predicted"/>
<reference evidence="8" key="1">
    <citation type="submission" date="2022-12" db="EMBL/GenBank/DDBJ databases">
        <title>Description and comparative metabolic analysis of Aerococcus sp. nov., isolated from the feces of a pig.</title>
        <authorList>
            <person name="Chang Y.-H."/>
        </authorList>
    </citation>
    <scope>NUCLEOTIDE SEQUENCE</scope>
    <source>
        <strain evidence="8">YH-aer222</strain>
    </source>
</reference>
<feature type="transmembrane region" description="Helical" evidence="6">
    <location>
        <begin position="85"/>
        <end position="105"/>
    </location>
</feature>
<keyword evidence="3 6" id="KW-0812">Transmembrane</keyword>
<feature type="signal peptide" evidence="7">
    <location>
        <begin position="1"/>
        <end position="35"/>
    </location>
</feature>
<evidence type="ECO:0000256" key="5">
    <source>
        <dbReference type="ARBA" id="ARBA00023136"/>
    </source>
</evidence>
<feature type="transmembrane region" description="Helical" evidence="6">
    <location>
        <begin position="111"/>
        <end position="127"/>
    </location>
</feature>
<evidence type="ECO:0000256" key="7">
    <source>
        <dbReference type="SAM" id="SignalP"/>
    </source>
</evidence>
<name>A0A9X3JD95_9LACT</name>